<comment type="caution">
    <text evidence="2">The sequence shown here is derived from an EMBL/GenBank/DDBJ whole genome shotgun (WGS) entry which is preliminary data.</text>
</comment>
<dbReference type="InterPro" id="IPR036526">
    <property type="entry name" value="C-N_Hydrolase_sf"/>
</dbReference>
<dbReference type="Proteomes" id="UP000070414">
    <property type="component" value="Unassembled WGS sequence"/>
</dbReference>
<dbReference type="EMBL" id="LHXS01000044">
    <property type="protein sequence ID" value="KXA96763.1"/>
    <property type="molecule type" value="Genomic_DNA"/>
</dbReference>
<dbReference type="SUPFAM" id="SSF56317">
    <property type="entry name" value="Carbon-nitrogen hydrolase"/>
    <property type="match status" value="1"/>
</dbReference>
<keyword evidence="3" id="KW-1185">Reference proteome</keyword>
<dbReference type="AlphaFoldDB" id="A0A133URF2"/>
<dbReference type="PANTHER" id="PTHR23088:SF27">
    <property type="entry name" value="DEAMINATED GLUTATHIONE AMIDASE"/>
    <property type="match status" value="1"/>
</dbReference>
<evidence type="ECO:0000259" key="1">
    <source>
        <dbReference type="PROSITE" id="PS50263"/>
    </source>
</evidence>
<proteinExistence type="predicted"/>
<feature type="domain" description="CN hydrolase" evidence="1">
    <location>
        <begin position="5"/>
        <end position="241"/>
    </location>
</feature>
<dbReference type="Gene3D" id="3.60.110.10">
    <property type="entry name" value="Carbon-nitrogen hydrolase"/>
    <property type="match status" value="1"/>
</dbReference>
<dbReference type="InterPro" id="IPR003010">
    <property type="entry name" value="C-N_Hydrolase"/>
</dbReference>
<sequence length="273" mass="31625">MPHQLKIALLQISTGPDKLQNLEKVNNSIDELGTDPDIVVTPEYLMGLQNGEISEEILNKNAETLDSEFVETLRRKAKEMNLSILFTTYRRENGFFNSSVFVDDSGDVLGVYDKIHLFDAFDHEESDFFNWGENIVVFDWKDFKIGLATCFDLRFPEIFRIIRFKGADMVLVPSGFYAGPYKAEQWRTLISARAHENNFFVVGVDQPKPYFVGESMVASPLGYEVDRMGKEEGVRTVEIDMQEVEKAWRNMPMEKLLRADYYKKYEPYLHPEK</sequence>
<name>A0A133URF2_9EURY</name>
<accession>A0A133URF2</accession>
<dbReference type="Pfam" id="PF00795">
    <property type="entry name" value="CN_hydrolase"/>
    <property type="match status" value="1"/>
</dbReference>
<dbReference type="PROSITE" id="PS50263">
    <property type="entry name" value="CN_HYDROLASE"/>
    <property type="match status" value="1"/>
</dbReference>
<evidence type="ECO:0000313" key="3">
    <source>
        <dbReference type="Proteomes" id="UP000070414"/>
    </source>
</evidence>
<reference evidence="2 3" key="1">
    <citation type="journal article" date="2016" name="Sci. Rep.">
        <title>Metabolic traits of an uncultured archaeal lineage -MSBL1- from brine pools of the Red Sea.</title>
        <authorList>
            <person name="Mwirichia R."/>
            <person name="Alam I."/>
            <person name="Rashid M."/>
            <person name="Vinu M."/>
            <person name="Ba-Alawi W."/>
            <person name="Anthony Kamau A."/>
            <person name="Kamanda Ngugi D."/>
            <person name="Goker M."/>
            <person name="Klenk H.P."/>
            <person name="Bajic V."/>
            <person name="Stingl U."/>
        </authorList>
    </citation>
    <scope>NUCLEOTIDE SEQUENCE [LARGE SCALE GENOMIC DNA]</scope>
    <source>
        <strain evidence="2">SCGC-AAA259I14</strain>
    </source>
</reference>
<protein>
    <recommendedName>
        <fullName evidence="1">CN hydrolase domain-containing protein</fullName>
    </recommendedName>
</protein>
<evidence type="ECO:0000313" key="2">
    <source>
        <dbReference type="EMBL" id="KXA96763.1"/>
    </source>
</evidence>
<gene>
    <name evidence="2" type="ORF">AKJ38_02660</name>
</gene>
<dbReference type="PANTHER" id="PTHR23088">
    <property type="entry name" value="NITRILASE-RELATED"/>
    <property type="match status" value="1"/>
</dbReference>
<organism evidence="2 3">
    <name type="scientific">candidate division MSBL1 archaeon SCGC-AAA259I14</name>
    <dbReference type="NCBI Taxonomy" id="1698268"/>
    <lineage>
        <taxon>Archaea</taxon>
        <taxon>Methanobacteriati</taxon>
        <taxon>Methanobacteriota</taxon>
        <taxon>candidate division MSBL1</taxon>
    </lineage>
</organism>